<name>A0A7J7I2B4_CAMSI</name>
<evidence type="ECO:0000313" key="2">
    <source>
        <dbReference type="Proteomes" id="UP000593564"/>
    </source>
</evidence>
<sequence>KRIRISVPRQNPFDSLITICALVYQHLFCEVYQSLCSSSTAAWRVDDVKLQRHCDLKCMSRTPTSYDAQHCEKIGKRMASCLEMSSSKHANPLVTLDCVLHSESTFRRFDMQTEKHKGSVWCKLISVGNLSRKKQLLQVKSLISLPERGTKTHYAWIILTLSYPPMGTSTGFGEQVALGSRLHGADVVPIHLCF</sequence>
<dbReference type="AlphaFoldDB" id="A0A7J7I2B4"/>
<keyword evidence="2" id="KW-1185">Reference proteome</keyword>
<organism evidence="1 2">
    <name type="scientific">Camellia sinensis</name>
    <name type="common">Tea plant</name>
    <name type="synonym">Thea sinensis</name>
    <dbReference type="NCBI Taxonomy" id="4442"/>
    <lineage>
        <taxon>Eukaryota</taxon>
        <taxon>Viridiplantae</taxon>
        <taxon>Streptophyta</taxon>
        <taxon>Embryophyta</taxon>
        <taxon>Tracheophyta</taxon>
        <taxon>Spermatophyta</taxon>
        <taxon>Magnoliopsida</taxon>
        <taxon>eudicotyledons</taxon>
        <taxon>Gunneridae</taxon>
        <taxon>Pentapetalae</taxon>
        <taxon>asterids</taxon>
        <taxon>Ericales</taxon>
        <taxon>Theaceae</taxon>
        <taxon>Camellia</taxon>
    </lineage>
</organism>
<protein>
    <submittedName>
        <fullName evidence="1">Uncharacterized protein</fullName>
    </submittedName>
</protein>
<reference evidence="1 2" key="2">
    <citation type="submission" date="2020-07" db="EMBL/GenBank/DDBJ databases">
        <title>Genome assembly of wild tea tree DASZ reveals pedigree and selection history of tea varieties.</title>
        <authorList>
            <person name="Zhang W."/>
        </authorList>
    </citation>
    <scope>NUCLEOTIDE SEQUENCE [LARGE SCALE GENOMIC DNA]</scope>
    <source>
        <strain evidence="2">cv. G240</strain>
        <tissue evidence="1">Leaf</tissue>
    </source>
</reference>
<evidence type="ECO:0000313" key="1">
    <source>
        <dbReference type="EMBL" id="KAF5959162.1"/>
    </source>
</evidence>
<accession>A0A7J7I2B4</accession>
<comment type="caution">
    <text evidence="1">The sequence shown here is derived from an EMBL/GenBank/DDBJ whole genome shotgun (WGS) entry which is preliminary data.</text>
</comment>
<gene>
    <name evidence="1" type="ORF">HYC85_000371</name>
</gene>
<proteinExistence type="predicted"/>
<reference evidence="2" key="1">
    <citation type="journal article" date="2020" name="Nat. Commun.">
        <title>Genome assembly of wild tea tree DASZ reveals pedigree and selection history of tea varieties.</title>
        <authorList>
            <person name="Zhang W."/>
            <person name="Zhang Y."/>
            <person name="Qiu H."/>
            <person name="Guo Y."/>
            <person name="Wan H."/>
            <person name="Zhang X."/>
            <person name="Scossa F."/>
            <person name="Alseekh S."/>
            <person name="Zhang Q."/>
            <person name="Wang P."/>
            <person name="Xu L."/>
            <person name="Schmidt M.H."/>
            <person name="Jia X."/>
            <person name="Li D."/>
            <person name="Zhu A."/>
            <person name="Guo F."/>
            <person name="Chen W."/>
            <person name="Ni D."/>
            <person name="Usadel B."/>
            <person name="Fernie A.R."/>
            <person name="Wen W."/>
        </authorList>
    </citation>
    <scope>NUCLEOTIDE SEQUENCE [LARGE SCALE GENOMIC DNA]</scope>
    <source>
        <strain evidence="2">cv. G240</strain>
    </source>
</reference>
<dbReference type="EMBL" id="JACBKZ010000001">
    <property type="protein sequence ID" value="KAF5959162.1"/>
    <property type="molecule type" value="Genomic_DNA"/>
</dbReference>
<feature type="non-terminal residue" evidence="1">
    <location>
        <position position="1"/>
    </location>
</feature>
<dbReference type="Proteomes" id="UP000593564">
    <property type="component" value="Unassembled WGS sequence"/>
</dbReference>